<dbReference type="PANTHER" id="PTHR20275">
    <property type="entry name" value="NAD KINASE"/>
    <property type="match status" value="1"/>
</dbReference>
<keyword evidence="7" id="KW-0521">NADP</keyword>
<evidence type="ECO:0000256" key="6">
    <source>
        <dbReference type="ARBA" id="ARBA00022840"/>
    </source>
</evidence>
<dbReference type="AlphaFoldDB" id="A0AAN7LC42"/>
<keyword evidence="3" id="KW-0808">Transferase</keyword>
<dbReference type="Proteomes" id="UP001345219">
    <property type="component" value="Chromosome 13"/>
</dbReference>
<keyword evidence="4" id="KW-0547">Nucleotide-binding</keyword>
<dbReference type="Gene3D" id="2.60.200.30">
    <property type="entry name" value="Probable inorganic polyphosphate/atp-NAD kinase, domain 2"/>
    <property type="match status" value="1"/>
</dbReference>
<gene>
    <name evidence="10" type="ORF">SAY87_016204</name>
</gene>
<evidence type="ECO:0000256" key="4">
    <source>
        <dbReference type="ARBA" id="ARBA00022741"/>
    </source>
</evidence>
<protein>
    <recommendedName>
        <fullName evidence="2">NAD(+) kinase</fullName>
        <ecNumber evidence="2">2.7.1.23</ecNumber>
    </recommendedName>
</protein>
<dbReference type="GO" id="GO:0019674">
    <property type="term" value="P:NAD+ metabolic process"/>
    <property type="evidence" value="ECO:0007669"/>
    <property type="project" value="InterPro"/>
</dbReference>
<proteinExistence type="inferred from homology"/>
<evidence type="ECO:0000256" key="9">
    <source>
        <dbReference type="ARBA" id="ARBA00047925"/>
    </source>
</evidence>
<evidence type="ECO:0000256" key="1">
    <source>
        <dbReference type="ARBA" id="ARBA00010995"/>
    </source>
</evidence>
<keyword evidence="8" id="KW-0520">NAD</keyword>
<dbReference type="FunFam" id="3.40.50.10330:FF:000018">
    <property type="entry name" value="Probable NAD kinase 1"/>
    <property type="match status" value="1"/>
</dbReference>
<comment type="caution">
    <text evidence="10">The sequence shown here is derived from an EMBL/GenBank/DDBJ whole genome shotgun (WGS) entry which is preliminary data.</text>
</comment>
<dbReference type="Pfam" id="PF01513">
    <property type="entry name" value="NAD_kinase"/>
    <property type="match status" value="1"/>
</dbReference>
<dbReference type="SUPFAM" id="SSF111331">
    <property type="entry name" value="NAD kinase/diacylglycerol kinase-like"/>
    <property type="match status" value="1"/>
</dbReference>
<evidence type="ECO:0000256" key="2">
    <source>
        <dbReference type="ARBA" id="ARBA00012120"/>
    </source>
</evidence>
<dbReference type="GO" id="GO:0003951">
    <property type="term" value="F:NAD+ kinase activity"/>
    <property type="evidence" value="ECO:0007669"/>
    <property type="project" value="UniProtKB-EC"/>
</dbReference>
<dbReference type="HAMAP" id="MF_00361">
    <property type="entry name" value="NAD_kinase"/>
    <property type="match status" value="1"/>
</dbReference>
<evidence type="ECO:0000313" key="10">
    <source>
        <dbReference type="EMBL" id="KAK4780098.1"/>
    </source>
</evidence>
<keyword evidence="11" id="KW-1185">Reference proteome</keyword>
<dbReference type="FunFam" id="2.60.200.30:FF:000006">
    <property type="entry name" value="probable NAD kinase 1"/>
    <property type="match status" value="1"/>
</dbReference>
<dbReference type="EMBL" id="JAXIOK010000001">
    <property type="protein sequence ID" value="KAK4780098.1"/>
    <property type="molecule type" value="Genomic_DNA"/>
</dbReference>
<organism evidence="10 11">
    <name type="scientific">Trapa incisa</name>
    <dbReference type="NCBI Taxonomy" id="236973"/>
    <lineage>
        <taxon>Eukaryota</taxon>
        <taxon>Viridiplantae</taxon>
        <taxon>Streptophyta</taxon>
        <taxon>Embryophyta</taxon>
        <taxon>Tracheophyta</taxon>
        <taxon>Spermatophyta</taxon>
        <taxon>Magnoliopsida</taxon>
        <taxon>eudicotyledons</taxon>
        <taxon>Gunneridae</taxon>
        <taxon>Pentapetalae</taxon>
        <taxon>rosids</taxon>
        <taxon>malvids</taxon>
        <taxon>Myrtales</taxon>
        <taxon>Lythraceae</taxon>
        <taxon>Trapa</taxon>
    </lineage>
</organism>
<dbReference type="PANTHER" id="PTHR20275:SF0">
    <property type="entry name" value="NAD KINASE"/>
    <property type="match status" value="1"/>
</dbReference>
<evidence type="ECO:0000256" key="7">
    <source>
        <dbReference type="ARBA" id="ARBA00022857"/>
    </source>
</evidence>
<dbReference type="InterPro" id="IPR017438">
    <property type="entry name" value="ATP-NAD_kinase_N"/>
</dbReference>
<evidence type="ECO:0000256" key="8">
    <source>
        <dbReference type="ARBA" id="ARBA00023027"/>
    </source>
</evidence>
<keyword evidence="5" id="KW-0418">Kinase</keyword>
<evidence type="ECO:0000256" key="5">
    <source>
        <dbReference type="ARBA" id="ARBA00022777"/>
    </source>
</evidence>
<dbReference type="Gene3D" id="3.40.50.10330">
    <property type="entry name" value="Probable inorganic polyphosphate/atp-NAD kinase, domain 1"/>
    <property type="match status" value="1"/>
</dbReference>
<dbReference type="EC" id="2.7.1.23" evidence="2"/>
<sequence length="539" mass="60318">MKRIDLVYQFLGTIAPEIRKEFRNRKLKREAIIPTSQPENGFIDPVMLVTSEKAVHDLLQQIPVHGGDDNLTEFSESLRTVAKALTRAAEGKASAQAEAVDWKRKYKLERARNLQLEQKEKFSRCHNGDLYRERAESIGNGYAANGKLERCCGKHGICSHEVLSDGQADSPVQNKTMKKASFKLSWCCNGDQSDRHNHDIVSFEKGNIITASRSSKQISLKWESPPQTVLILTKPNSVSVQVLCARMVRWLKEQKNLKIYVEPRVKRELLVESCFFKFVETWKDDHEISNLHSKVDLVVTLGGDGTVLWAASMFKGPVPPIVPFSLGSLGFMTPFLEHYREDLDSVLKGPISITLRHRLQCQVIRDSAKNENEAEEPILALNEVTIDRGISSYLTNLECYCDNSFVTRVQGDGMILSTTSGSTAYSLAAGGSMVHPQVPGILFTPICPHSLSFRPLILPEHVTIRVQVPLNSRSPGWASFDGKDRRQLAAGDALVFSMAPWPVPTACLVDSTSDFLKSIHDGLHWNLRRTQSFDGPHDL</sequence>
<dbReference type="InterPro" id="IPR002504">
    <property type="entry name" value="NADK"/>
</dbReference>
<comment type="similarity">
    <text evidence="1">Belongs to the NAD kinase family.</text>
</comment>
<name>A0AAN7LC42_9MYRT</name>
<accession>A0AAN7LC42</accession>
<keyword evidence="6" id="KW-0067">ATP-binding</keyword>
<dbReference type="InterPro" id="IPR016064">
    <property type="entry name" value="NAD/diacylglycerol_kinase_sf"/>
</dbReference>
<dbReference type="Pfam" id="PF20143">
    <property type="entry name" value="NAD_kinase_C"/>
    <property type="match status" value="1"/>
</dbReference>
<evidence type="ECO:0000256" key="3">
    <source>
        <dbReference type="ARBA" id="ARBA00022679"/>
    </source>
</evidence>
<dbReference type="InterPro" id="IPR017437">
    <property type="entry name" value="ATP-NAD_kinase_PpnK-typ_C"/>
</dbReference>
<dbReference type="GO" id="GO:0006741">
    <property type="term" value="P:NADP+ biosynthetic process"/>
    <property type="evidence" value="ECO:0007669"/>
    <property type="project" value="InterPro"/>
</dbReference>
<dbReference type="GO" id="GO:0005524">
    <property type="term" value="F:ATP binding"/>
    <property type="evidence" value="ECO:0007669"/>
    <property type="project" value="UniProtKB-KW"/>
</dbReference>
<reference evidence="10 11" key="1">
    <citation type="journal article" date="2023" name="Hortic Res">
        <title>Pangenome of water caltrop reveals structural variations and asymmetric subgenome divergence after allopolyploidization.</title>
        <authorList>
            <person name="Zhang X."/>
            <person name="Chen Y."/>
            <person name="Wang L."/>
            <person name="Yuan Y."/>
            <person name="Fang M."/>
            <person name="Shi L."/>
            <person name="Lu R."/>
            <person name="Comes H.P."/>
            <person name="Ma Y."/>
            <person name="Chen Y."/>
            <person name="Huang G."/>
            <person name="Zhou Y."/>
            <person name="Zheng Z."/>
            <person name="Qiu Y."/>
        </authorList>
    </citation>
    <scope>NUCLEOTIDE SEQUENCE [LARGE SCALE GENOMIC DNA]</scope>
    <source>
        <tissue evidence="10">Roots</tissue>
    </source>
</reference>
<comment type="catalytic activity">
    <reaction evidence="9">
        <text>NAD(+) + ATP = ADP + NADP(+) + H(+)</text>
        <dbReference type="Rhea" id="RHEA:18629"/>
        <dbReference type="ChEBI" id="CHEBI:15378"/>
        <dbReference type="ChEBI" id="CHEBI:30616"/>
        <dbReference type="ChEBI" id="CHEBI:57540"/>
        <dbReference type="ChEBI" id="CHEBI:58349"/>
        <dbReference type="ChEBI" id="CHEBI:456216"/>
        <dbReference type="EC" id="2.7.1.23"/>
    </reaction>
</comment>
<evidence type="ECO:0000313" key="11">
    <source>
        <dbReference type="Proteomes" id="UP001345219"/>
    </source>
</evidence>